<evidence type="ECO:0000256" key="2">
    <source>
        <dbReference type="SAM" id="Phobius"/>
    </source>
</evidence>
<accession>A0A144J1L6</accession>
<name>A0A144J1L6_ENTCL</name>
<proteinExistence type="predicted"/>
<protein>
    <submittedName>
        <fullName evidence="3">Holin</fullName>
    </submittedName>
</protein>
<keyword evidence="2" id="KW-1133">Transmembrane helix</keyword>
<evidence type="ECO:0000313" key="4">
    <source>
        <dbReference type="Proteomes" id="UP000076008"/>
    </source>
</evidence>
<organism evidence="3 4">
    <name type="scientific">Enterobacter cloacae</name>
    <dbReference type="NCBI Taxonomy" id="550"/>
    <lineage>
        <taxon>Bacteria</taxon>
        <taxon>Pseudomonadati</taxon>
        <taxon>Pseudomonadota</taxon>
        <taxon>Gammaproteobacteria</taxon>
        <taxon>Enterobacterales</taxon>
        <taxon>Enterobacteriaceae</taxon>
        <taxon>Enterobacter</taxon>
        <taxon>Enterobacter cloacae complex</taxon>
    </lineage>
</organism>
<evidence type="ECO:0000313" key="3">
    <source>
        <dbReference type="EMBL" id="CZV21622.1"/>
    </source>
</evidence>
<dbReference type="Pfam" id="PF05449">
    <property type="entry name" value="Phage_holin_3_7"/>
    <property type="match status" value="1"/>
</dbReference>
<keyword evidence="2" id="KW-0812">Transmembrane</keyword>
<gene>
    <name evidence="3" type="ORF">SAMEA2273318_02042</name>
</gene>
<keyword evidence="2" id="KW-0472">Membrane</keyword>
<sequence length="247" mass="28239">MAFFVSPQPSERINSNKRGQNVRRTDICNGNGRRGRRHYRNHLRDDVSRSDTRCNALLSSWGGSLRLEQRGPQALEANTVCAYLIYRWGLLRWNSIRNNRSAYQCGIKSSLSASCRESFSSHWRAGGLNGFCHRPASRSQALEDGRLTRIEGGRMTWQTLILNINAVACILISIRLMFFRKRSLRRRRLMEFLAYGLILAPAFTAFRIWHGDYVQVDYGELVVNLVVCIAVWRARGNIARIAGESTT</sequence>
<feature type="transmembrane region" description="Helical" evidence="2">
    <location>
        <begin position="157"/>
        <end position="178"/>
    </location>
</feature>
<dbReference type="InterPro" id="IPR008473">
    <property type="entry name" value="Phage_holin_3_7"/>
</dbReference>
<evidence type="ECO:0000256" key="1">
    <source>
        <dbReference type="SAM" id="MobiDB-lite"/>
    </source>
</evidence>
<dbReference type="Proteomes" id="UP000076008">
    <property type="component" value="Unassembled WGS sequence"/>
</dbReference>
<feature type="compositionally biased region" description="Polar residues" evidence="1">
    <location>
        <begin position="7"/>
        <end position="19"/>
    </location>
</feature>
<dbReference type="EMBL" id="FJXR01000010">
    <property type="protein sequence ID" value="CZV21622.1"/>
    <property type="molecule type" value="Genomic_DNA"/>
</dbReference>
<reference evidence="3 4" key="1">
    <citation type="submission" date="2016-03" db="EMBL/GenBank/DDBJ databases">
        <authorList>
            <consortium name="Pathogen Informatics"/>
        </authorList>
    </citation>
    <scope>NUCLEOTIDE SEQUENCE [LARGE SCALE GENOMIC DNA]</scope>
    <source>
        <strain evidence="4">e1252</strain>
    </source>
</reference>
<dbReference type="AlphaFoldDB" id="A0A144J1L6"/>
<feature type="transmembrane region" description="Helical" evidence="2">
    <location>
        <begin position="190"/>
        <end position="209"/>
    </location>
</feature>
<feature type="region of interest" description="Disordered" evidence="1">
    <location>
        <begin position="1"/>
        <end position="34"/>
    </location>
</feature>